<proteinExistence type="predicted"/>
<dbReference type="Gene3D" id="3.40.630.30">
    <property type="match status" value="1"/>
</dbReference>
<dbReference type="KEGG" id="egd:GS424_010340"/>
<dbReference type="InterPro" id="IPR016181">
    <property type="entry name" value="Acyl_CoA_acyltransferase"/>
</dbReference>
<accession>A0A6L7IRY2</accession>
<dbReference type="PANTHER" id="PTHR43877:SF2">
    <property type="entry name" value="AMINOALKYLPHOSPHONATE N-ACETYLTRANSFERASE-RELATED"/>
    <property type="match status" value="1"/>
</dbReference>
<dbReference type="InterPro" id="IPR000182">
    <property type="entry name" value="GNAT_dom"/>
</dbReference>
<dbReference type="GO" id="GO:0016747">
    <property type="term" value="F:acyltransferase activity, transferring groups other than amino-acyl groups"/>
    <property type="evidence" value="ECO:0007669"/>
    <property type="project" value="InterPro"/>
</dbReference>
<dbReference type="SUPFAM" id="SSF55729">
    <property type="entry name" value="Acyl-CoA N-acyltransferases (Nat)"/>
    <property type="match status" value="1"/>
</dbReference>
<reference evidence="3 4" key="1">
    <citation type="submission" date="2020-10" db="EMBL/GenBank/DDBJ databases">
        <title>Eggerthella sp. nov., isolated from human feces.</title>
        <authorList>
            <person name="Yajun G."/>
        </authorList>
    </citation>
    <scope>NUCLEOTIDE SEQUENCE [LARGE SCALE GENOMIC DNA]</scope>
    <source>
        <strain evidence="3 4">HF-1101</strain>
    </source>
</reference>
<organism evidence="3 4">
    <name type="scientific">Eggerthella guodeyinii</name>
    <dbReference type="NCBI Taxonomy" id="2690837"/>
    <lineage>
        <taxon>Bacteria</taxon>
        <taxon>Bacillati</taxon>
        <taxon>Actinomycetota</taxon>
        <taxon>Coriobacteriia</taxon>
        <taxon>Eggerthellales</taxon>
        <taxon>Eggerthellaceae</taxon>
        <taxon>Eggerthella</taxon>
    </lineage>
</organism>
<keyword evidence="1 3" id="KW-0808">Transferase</keyword>
<dbReference type="EMBL" id="CP063310">
    <property type="protein sequence ID" value="QOS66948.1"/>
    <property type="molecule type" value="Genomic_DNA"/>
</dbReference>
<dbReference type="CDD" id="cd04301">
    <property type="entry name" value="NAT_SF"/>
    <property type="match status" value="1"/>
</dbReference>
<dbReference type="Proteomes" id="UP000478463">
    <property type="component" value="Chromosome"/>
</dbReference>
<evidence type="ECO:0000313" key="3">
    <source>
        <dbReference type="EMBL" id="QOS66948.1"/>
    </source>
</evidence>
<protein>
    <submittedName>
        <fullName evidence="3">GNAT family N-acetyltransferase</fullName>
    </submittedName>
</protein>
<evidence type="ECO:0000256" key="1">
    <source>
        <dbReference type="ARBA" id="ARBA00022679"/>
    </source>
</evidence>
<dbReference type="Pfam" id="PF00583">
    <property type="entry name" value="Acetyltransf_1"/>
    <property type="match status" value="1"/>
</dbReference>
<dbReference type="PROSITE" id="PS51186">
    <property type="entry name" value="GNAT"/>
    <property type="match status" value="1"/>
</dbReference>
<dbReference type="RefSeq" id="WP_160942282.1">
    <property type="nucleotide sequence ID" value="NZ_CP063310.1"/>
</dbReference>
<sequence>MSAVICLRDHPELLDEAARWFSERWAVPCAAYRASMEECLGRPDGTVQWYAVRDGEGVIVAGAGVIANDFHDRTDLSPNLCALYVEPAHRGRGLARRLLDFARADLGARGCERLYLITDHVGLYERCGWEFVCMAVDDEGAQVRLYGADATR</sequence>
<gene>
    <name evidence="3" type="ORF">GS424_010340</name>
</gene>
<name>A0A6L7IRY2_9ACTN</name>
<evidence type="ECO:0000313" key="4">
    <source>
        <dbReference type="Proteomes" id="UP000478463"/>
    </source>
</evidence>
<dbReference type="AlphaFoldDB" id="A0A6L7IRY2"/>
<dbReference type="PANTHER" id="PTHR43877">
    <property type="entry name" value="AMINOALKYLPHOSPHONATE N-ACETYLTRANSFERASE-RELATED-RELATED"/>
    <property type="match status" value="1"/>
</dbReference>
<evidence type="ECO:0000256" key="2">
    <source>
        <dbReference type="ARBA" id="ARBA00023315"/>
    </source>
</evidence>
<keyword evidence="2" id="KW-0012">Acyltransferase</keyword>
<dbReference type="InterPro" id="IPR050832">
    <property type="entry name" value="Bact_Acetyltransf"/>
</dbReference>